<dbReference type="CDD" id="cd03801">
    <property type="entry name" value="GT4_PimA-like"/>
    <property type="match status" value="1"/>
</dbReference>
<sequence>MRIVYFAHSVLNRGGDKMVLAHLCHLAEAGHEVTIRSNVVATKFPLHHAFRLEKPMFPGKLGTLASALFERRRGDVAVASIVPTAVMLGLRNPGRVFHFAQDDNETSCGFPGNLVMRWLYRFAFGALSIPCICVSRSLAEHFRARYGAECTLVENGVDTTAFFPAPSAELVQGKQGRRAILLLSRSDRRKGFDVAQDVVERLAKSLPGGVEVWMVGEPTAWQPHDVPCRHFGVVGEKQLREIMSSADVFLSPSRSEGFPLMVLEAFACGCPVVTTDAVGFVRDEEDALVAPVGDVPALVARLERLLADARLAARLRGAGLRFAGEHSLAASSGMFAQSLSKFFPGV</sequence>
<evidence type="ECO:0000313" key="1">
    <source>
        <dbReference type="EMBL" id="TGU72275.1"/>
    </source>
</evidence>
<protein>
    <submittedName>
        <fullName evidence="1">Glycosyltransferase</fullName>
    </submittedName>
</protein>
<dbReference type="EMBL" id="SRSC01000002">
    <property type="protein sequence ID" value="TGU72275.1"/>
    <property type="molecule type" value="Genomic_DNA"/>
</dbReference>
<dbReference type="RefSeq" id="WP_135869760.1">
    <property type="nucleotide sequence ID" value="NZ_SRSC01000002.1"/>
</dbReference>
<dbReference type="SUPFAM" id="SSF53756">
    <property type="entry name" value="UDP-Glycosyltransferase/glycogen phosphorylase"/>
    <property type="match status" value="1"/>
</dbReference>
<name>A0A4S1CFF3_9BACT</name>
<dbReference type="Pfam" id="PF13692">
    <property type="entry name" value="Glyco_trans_1_4"/>
    <property type="match status" value="1"/>
</dbReference>
<accession>A0A4S1CFF3</accession>
<dbReference type="InterPro" id="IPR050194">
    <property type="entry name" value="Glycosyltransferase_grp1"/>
</dbReference>
<organism evidence="1 2">
    <name type="scientific">Geomonas terrae</name>
    <dbReference type="NCBI Taxonomy" id="2562681"/>
    <lineage>
        <taxon>Bacteria</taxon>
        <taxon>Pseudomonadati</taxon>
        <taxon>Thermodesulfobacteriota</taxon>
        <taxon>Desulfuromonadia</taxon>
        <taxon>Geobacterales</taxon>
        <taxon>Geobacteraceae</taxon>
        <taxon>Geomonas</taxon>
    </lineage>
</organism>
<dbReference type="Gene3D" id="3.40.50.2000">
    <property type="entry name" value="Glycogen Phosphorylase B"/>
    <property type="match status" value="2"/>
</dbReference>
<dbReference type="GO" id="GO:0016758">
    <property type="term" value="F:hexosyltransferase activity"/>
    <property type="evidence" value="ECO:0007669"/>
    <property type="project" value="TreeGrafter"/>
</dbReference>
<proteinExistence type="predicted"/>
<gene>
    <name evidence="1" type="ORF">E4633_08155</name>
</gene>
<keyword evidence="1" id="KW-0808">Transferase</keyword>
<dbReference type="PANTHER" id="PTHR45947:SF3">
    <property type="entry name" value="SULFOQUINOVOSYL TRANSFERASE SQD2"/>
    <property type="match status" value="1"/>
</dbReference>
<comment type="caution">
    <text evidence="1">The sequence shown here is derived from an EMBL/GenBank/DDBJ whole genome shotgun (WGS) entry which is preliminary data.</text>
</comment>
<keyword evidence="2" id="KW-1185">Reference proteome</keyword>
<evidence type="ECO:0000313" key="2">
    <source>
        <dbReference type="Proteomes" id="UP000306416"/>
    </source>
</evidence>
<dbReference type="PANTHER" id="PTHR45947">
    <property type="entry name" value="SULFOQUINOVOSYL TRANSFERASE SQD2"/>
    <property type="match status" value="1"/>
</dbReference>
<dbReference type="AlphaFoldDB" id="A0A4S1CFF3"/>
<reference evidence="1 2" key="1">
    <citation type="submission" date="2019-04" db="EMBL/GenBank/DDBJ databases">
        <title>Geobacter oryzae sp. nov., ferric-reducing bacteria isolated from paddy soil.</title>
        <authorList>
            <person name="Xu Z."/>
            <person name="Masuda Y."/>
            <person name="Itoh H."/>
            <person name="Senoo K."/>
        </authorList>
    </citation>
    <scope>NUCLEOTIDE SEQUENCE [LARGE SCALE GENOMIC DNA]</scope>
    <source>
        <strain evidence="1 2">Red111</strain>
    </source>
</reference>
<dbReference type="Proteomes" id="UP000306416">
    <property type="component" value="Unassembled WGS sequence"/>
</dbReference>